<feature type="repeat" description="RCC1" evidence="3">
    <location>
        <begin position="188"/>
        <end position="238"/>
    </location>
</feature>
<dbReference type="GO" id="GO:0005737">
    <property type="term" value="C:cytoplasm"/>
    <property type="evidence" value="ECO:0007669"/>
    <property type="project" value="TreeGrafter"/>
</dbReference>
<sequence>MTGDLHLLRFGSGDELTLCVSEALRGQHICEMSGNHGRTVILTGEGSIFTTDPEEPLKALDGQLSHVAFAKNHSVAVTRSGQVYTLGSGAHAQLGHGGTSSCAEPKLVAHISNRVVVQVACGTTHSLALTREGDMFSWGCGPEGQLGLGEGKAHELVFTPRYINGLYGTPVVQIACGTHHSVALTAFKQVYTWGDATCGQLGHGKPLRARCKPTQVVTLLDITRIACGNMHTAALAEDGKLYSWGVALRGPPLGNKMTGLPELLSFSQERPISQVACGGGSTIITDTDGTAWCWPTKQAGIQKVDIPSTQCVSRLATCGDTALLFVNTSITHVSTTCVPLRGSTELILRGAGFFPSDAIVVKFAHESGTQKLFRGTYIELDAGDGSIDRMVRVEAPDFEDDGPGTVMIALSFEDGVGNTFTAQQGAVRYFIEPALIAALPSCAAIETPTEILLRARDPSHFFATDTAHAFFFSKNGTLLASVEARYTTSPEVGMLITTPLMEKPEEATTVRIALDGQTAAPMGAAINMYSTPKCTGLTPGCGPAKGGTVVKVQGSTFFSAKEAVVRLVAEPQPPPDQQQESAASAPEAEDSVEEVATGVEEGEKPQEEKDDAVLPPPPISQLPEGATWFLRTALDTNNACSPSMLVKATLNESGAVECATPHFEGADTPFEVTVQLTVDGQTFSEAAEGTVFKFEPVAAKKKK</sequence>
<dbReference type="CDD" id="cd00102">
    <property type="entry name" value="IPT"/>
    <property type="match status" value="1"/>
</dbReference>
<dbReference type="GO" id="GO:0005085">
    <property type="term" value="F:guanyl-nucleotide exchange factor activity"/>
    <property type="evidence" value="ECO:0007669"/>
    <property type="project" value="TreeGrafter"/>
</dbReference>
<evidence type="ECO:0000256" key="2">
    <source>
        <dbReference type="ARBA" id="ARBA00022737"/>
    </source>
</evidence>
<dbReference type="InterPro" id="IPR058923">
    <property type="entry name" value="RCC1-like_dom"/>
</dbReference>
<accession>A0AB34K5B5</accession>
<comment type="caution">
    <text evidence="6">The sequence shown here is derived from an EMBL/GenBank/DDBJ whole genome shotgun (WGS) entry which is preliminary data.</text>
</comment>
<feature type="domain" description="RCC1-like" evidence="5">
    <location>
        <begin position="50"/>
        <end position="294"/>
    </location>
</feature>
<evidence type="ECO:0000313" key="6">
    <source>
        <dbReference type="EMBL" id="KAL1529280.1"/>
    </source>
</evidence>
<dbReference type="InterPro" id="IPR051553">
    <property type="entry name" value="Ran_GTPase-activating"/>
</dbReference>
<dbReference type="AlphaFoldDB" id="A0AB34K5B5"/>
<evidence type="ECO:0000259" key="5">
    <source>
        <dbReference type="Pfam" id="PF25390"/>
    </source>
</evidence>
<dbReference type="Gene3D" id="2.130.10.30">
    <property type="entry name" value="Regulator of chromosome condensation 1/beta-lactamase-inhibitor protein II"/>
    <property type="match status" value="2"/>
</dbReference>
<dbReference type="PRINTS" id="PR00633">
    <property type="entry name" value="RCCNDNSATION"/>
</dbReference>
<gene>
    <name evidence="6" type="ORF">AB1Y20_000234</name>
</gene>
<dbReference type="EMBL" id="JBGBPQ010000001">
    <property type="protein sequence ID" value="KAL1529280.1"/>
    <property type="molecule type" value="Genomic_DNA"/>
</dbReference>
<dbReference type="PANTHER" id="PTHR45982:SF1">
    <property type="entry name" value="REGULATOR OF CHROMOSOME CONDENSATION"/>
    <property type="match status" value="1"/>
</dbReference>
<dbReference type="InterPro" id="IPR009091">
    <property type="entry name" value="RCC1/BLIP-II"/>
</dbReference>
<keyword evidence="1" id="KW-0344">Guanine-nucleotide releasing factor</keyword>
<organism evidence="6 7">
    <name type="scientific">Prymnesium parvum</name>
    <name type="common">Toxic golden alga</name>
    <dbReference type="NCBI Taxonomy" id="97485"/>
    <lineage>
        <taxon>Eukaryota</taxon>
        <taxon>Haptista</taxon>
        <taxon>Haptophyta</taxon>
        <taxon>Prymnesiophyceae</taxon>
        <taxon>Prymnesiales</taxon>
        <taxon>Prymnesiaceae</taxon>
        <taxon>Prymnesium</taxon>
    </lineage>
</organism>
<feature type="region of interest" description="Disordered" evidence="4">
    <location>
        <begin position="572"/>
        <end position="621"/>
    </location>
</feature>
<dbReference type="PROSITE" id="PS50012">
    <property type="entry name" value="RCC1_3"/>
    <property type="match status" value="4"/>
</dbReference>
<feature type="repeat" description="RCC1" evidence="3">
    <location>
        <begin position="81"/>
        <end position="132"/>
    </location>
</feature>
<feature type="repeat" description="RCC1" evidence="3">
    <location>
        <begin position="133"/>
        <end position="187"/>
    </location>
</feature>
<proteinExistence type="predicted"/>
<dbReference type="Proteomes" id="UP001515480">
    <property type="component" value="Unassembled WGS sequence"/>
</dbReference>
<evidence type="ECO:0000256" key="3">
    <source>
        <dbReference type="PROSITE-ProRule" id="PRU00235"/>
    </source>
</evidence>
<dbReference type="PROSITE" id="PS00626">
    <property type="entry name" value="RCC1_2"/>
    <property type="match status" value="2"/>
</dbReference>
<evidence type="ECO:0000256" key="1">
    <source>
        <dbReference type="ARBA" id="ARBA00022658"/>
    </source>
</evidence>
<evidence type="ECO:0000256" key="4">
    <source>
        <dbReference type="SAM" id="MobiDB-lite"/>
    </source>
</evidence>
<dbReference type="SUPFAM" id="SSF50985">
    <property type="entry name" value="RCC1/BLIP-II"/>
    <property type="match status" value="1"/>
</dbReference>
<dbReference type="Pfam" id="PF25390">
    <property type="entry name" value="WD40_RLD"/>
    <property type="match status" value="1"/>
</dbReference>
<feature type="compositionally biased region" description="Low complexity" evidence="4">
    <location>
        <begin position="577"/>
        <end position="586"/>
    </location>
</feature>
<name>A0AB34K5B5_PRYPA</name>
<protein>
    <recommendedName>
        <fullName evidence="5">RCC1-like domain-containing protein</fullName>
    </recommendedName>
</protein>
<feature type="repeat" description="RCC1" evidence="3">
    <location>
        <begin position="239"/>
        <end position="288"/>
    </location>
</feature>
<dbReference type="PANTHER" id="PTHR45982">
    <property type="entry name" value="REGULATOR OF CHROMOSOME CONDENSATION"/>
    <property type="match status" value="1"/>
</dbReference>
<dbReference type="InterPro" id="IPR000408">
    <property type="entry name" value="Reg_chr_condens"/>
</dbReference>
<reference evidence="6 7" key="1">
    <citation type="journal article" date="2024" name="Science">
        <title>Giant polyketide synthase enzymes in the biosynthesis of giant marine polyether toxins.</title>
        <authorList>
            <person name="Fallon T.R."/>
            <person name="Shende V.V."/>
            <person name="Wierzbicki I.H."/>
            <person name="Pendleton A.L."/>
            <person name="Watervoot N.F."/>
            <person name="Auber R.P."/>
            <person name="Gonzalez D.J."/>
            <person name="Wisecaver J.H."/>
            <person name="Moore B.S."/>
        </authorList>
    </citation>
    <scope>NUCLEOTIDE SEQUENCE [LARGE SCALE GENOMIC DNA]</scope>
    <source>
        <strain evidence="6 7">12B1</strain>
    </source>
</reference>
<keyword evidence="2" id="KW-0677">Repeat</keyword>
<keyword evidence="7" id="KW-1185">Reference proteome</keyword>
<evidence type="ECO:0000313" key="7">
    <source>
        <dbReference type="Proteomes" id="UP001515480"/>
    </source>
</evidence>